<dbReference type="EMBL" id="JADMKU010000008">
    <property type="protein sequence ID" value="MBR9651527.1"/>
    <property type="molecule type" value="Genomic_DNA"/>
</dbReference>
<dbReference type="Proteomes" id="UP001195941">
    <property type="component" value="Unassembled WGS sequence"/>
</dbReference>
<dbReference type="RefSeq" id="WP_212701049.1">
    <property type="nucleotide sequence ID" value="NZ_JADMKU010000008.1"/>
</dbReference>
<keyword evidence="2" id="KW-1185">Reference proteome</keyword>
<evidence type="ECO:0000313" key="2">
    <source>
        <dbReference type="Proteomes" id="UP001195941"/>
    </source>
</evidence>
<reference evidence="1 2" key="1">
    <citation type="journal article" date="2021" name="Arch. Microbiol.">
        <title>Thalassobius aquimarinus sp. nov., isolated from the Sea of Japan seashore.</title>
        <authorList>
            <person name="Kurilenko V.V."/>
            <person name="Romanenko L.A."/>
            <person name="Chernysheva N.Y."/>
            <person name="Velansky P.V."/>
            <person name="Tekutyeva L.A."/>
            <person name="Isaeva M.P."/>
            <person name="Mikhailov V.V."/>
        </authorList>
    </citation>
    <scope>NUCLEOTIDE SEQUENCE [LARGE SCALE GENOMIC DNA]</scope>
    <source>
        <strain evidence="1 2">KMM 8518</strain>
    </source>
</reference>
<accession>A0ABS5HRC7</accession>
<organism evidence="1 2">
    <name type="scientific">Thalassovita aquimarina</name>
    <dbReference type="NCBI Taxonomy" id="2785917"/>
    <lineage>
        <taxon>Bacteria</taxon>
        <taxon>Pseudomonadati</taxon>
        <taxon>Pseudomonadota</taxon>
        <taxon>Alphaproteobacteria</taxon>
        <taxon>Rhodobacterales</taxon>
        <taxon>Roseobacteraceae</taxon>
        <taxon>Thalassovita</taxon>
    </lineage>
</organism>
<name>A0ABS5HRC7_9RHOB</name>
<gene>
    <name evidence="1" type="ORF">IT775_10370</name>
</gene>
<comment type="caution">
    <text evidence="1">The sequence shown here is derived from an EMBL/GenBank/DDBJ whole genome shotgun (WGS) entry which is preliminary data.</text>
</comment>
<sequence length="106" mass="11183">MFIELADIIAENGKGIHAFRKCAGVAREKAAASPDQAVAYFLLAALAEDFIESNERMAITVAHTIAAFEQFSDTAAQLEDVFGGGKPAEVLAAVNRIASDLASRNA</sequence>
<evidence type="ECO:0000313" key="1">
    <source>
        <dbReference type="EMBL" id="MBR9651527.1"/>
    </source>
</evidence>
<protein>
    <submittedName>
        <fullName evidence="1">Uncharacterized protein</fullName>
    </submittedName>
</protein>
<proteinExistence type="predicted"/>